<dbReference type="eggNOG" id="COG0386">
    <property type="taxonomic scope" value="Bacteria"/>
</dbReference>
<dbReference type="Pfam" id="PF00255">
    <property type="entry name" value="GSHPx"/>
    <property type="match status" value="1"/>
</dbReference>
<protein>
    <recommendedName>
        <fullName evidence="5">Glutathione peroxidase</fullName>
    </recommendedName>
</protein>
<dbReference type="PANTHER" id="PTHR11592:SF78">
    <property type="entry name" value="GLUTATHIONE PEROXIDASE"/>
    <property type="match status" value="1"/>
</dbReference>
<dbReference type="EMBL" id="FUXK01000004">
    <property type="protein sequence ID" value="SJZ57494.1"/>
    <property type="molecule type" value="Genomic_DNA"/>
</dbReference>
<reference evidence="7 8" key="1">
    <citation type="submission" date="2017-02" db="EMBL/GenBank/DDBJ databases">
        <authorList>
            <person name="Peterson S.W."/>
        </authorList>
    </citation>
    <scope>NUCLEOTIDE SEQUENCE [LARGE SCALE GENOMIC DNA]</scope>
    <source>
        <strain evidence="7 8">ATCC 43324</strain>
    </source>
</reference>
<dbReference type="Proteomes" id="UP000190065">
    <property type="component" value="Unassembled WGS sequence"/>
</dbReference>
<dbReference type="CDD" id="cd00340">
    <property type="entry name" value="GSH_Peroxidase"/>
    <property type="match status" value="1"/>
</dbReference>
<dbReference type="GO" id="GO:0034599">
    <property type="term" value="P:cellular response to oxidative stress"/>
    <property type="evidence" value="ECO:0007669"/>
    <property type="project" value="TreeGrafter"/>
</dbReference>
<dbReference type="InterPro" id="IPR013766">
    <property type="entry name" value="Thioredoxin_domain"/>
</dbReference>
<evidence type="ECO:0000256" key="4">
    <source>
        <dbReference type="PIRSR" id="PIRSR000303-1"/>
    </source>
</evidence>
<dbReference type="InterPro" id="IPR029759">
    <property type="entry name" value="GPX_AS"/>
</dbReference>
<gene>
    <name evidence="7" type="ORF">SAMN02745202_00517</name>
</gene>
<dbReference type="STRING" id="28136.SAMN02745202_00517"/>
<dbReference type="AlphaFoldDB" id="A0A1T4LSQ6"/>
<keyword evidence="2 5" id="KW-0575">Peroxidase</keyword>
<dbReference type="PIRSF" id="PIRSF000303">
    <property type="entry name" value="Glutathion_perox"/>
    <property type="match status" value="1"/>
</dbReference>
<dbReference type="FunFam" id="3.40.30.10:FF:000010">
    <property type="entry name" value="Glutathione peroxidase"/>
    <property type="match status" value="1"/>
</dbReference>
<comment type="similarity">
    <text evidence="1 5">Belongs to the glutathione peroxidase family.</text>
</comment>
<dbReference type="PROSITE" id="PS51352">
    <property type="entry name" value="THIOREDOXIN_2"/>
    <property type="match status" value="1"/>
</dbReference>
<feature type="domain" description="Thioredoxin" evidence="6">
    <location>
        <begin position="33"/>
        <end position="217"/>
    </location>
</feature>
<dbReference type="InterPro" id="IPR036249">
    <property type="entry name" value="Thioredoxin-like_sf"/>
</dbReference>
<dbReference type="InterPro" id="IPR000889">
    <property type="entry name" value="Glutathione_peroxidase"/>
</dbReference>
<evidence type="ECO:0000256" key="2">
    <source>
        <dbReference type="ARBA" id="ARBA00022559"/>
    </source>
</evidence>
<organism evidence="7 8">
    <name type="scientific">Segatella oulorum</name>
    <dbReference type="NCBI Taxonomy" id="28136"/>
    <lineage>
        <taxon>Bacteria</taxon>
        <taxon>Pseudomonadati</taxon>
        <taxon>Bacteroidota</taxon>
        <taxon>Bacteroidia</taxon>
        <taxon>Bacteroidales</taxon>
        <taxon>Prevotellaceae</taxon>
        <taxon>Segatella</taxon>
    </lineage>
</organism>
<name>A0A1T4LSQ6_9BACT</name>
<dbReference type="Gene3D" id="3.40.30.10">
    <property type="entry name" value="Glutaredoxin"/>
    <property type="match status" value="1"/>
</dbReference>
<dbReference type="PANTHER" id="PTHR11592">
    <property type="entry name" value="GLUTATHIONE PEROXIDASE"/>
    <property type="match status" value="1"/>
</dbReference>
<dbReference type="GO" id="GO:0004601">
    <property type="term" value="F:peroxidase activity"/>
    <property type="evidence" value="ECO:0007669"/>
    <property type="project" value="UniProtKB-KW"/>
</dbReference>
<accession>A0A1T4LSQ6</accession>
<evidence type="ECO:0000256" key="3">
    <source>
        <dbReference type="ARBA" id="ARBA00023002"/>
    </source>
</evidence>
<keyword evidence="3 5" id="KW-0560">Oxidoreductase</keyword>
<feature type="active site" evidence="4">
    <location>
        <position position="71"/>
    </location>
</feature>
<evidence type="ECO:0000259" key="6">
    <source>
        <dbReference type="PROSITE" id="PS51352"/>
    </source>
</evidence>
<sequence>MALNYDKDGLDKDFEKDGRLARNMFNITTNKKQKEMKTVYDFSLTDKKGNSVSLADYKGKVLLIVNTATGCGFTPQYEALETMYKRLRDKGFEILDVPCNQFGHQTPGSDEEVTEFCTMKFGTDFPQFKKSDVNGANALPLFTWLKEEKGYAGGAYEAKLAKVMEDLYNKANVEPRKQNDIQWNFTKFLIDRDGKVVARFEPTVDMKEVEKAVEAQL</sequence>
<evidence type="ECO:0000256" key="5">
    <source>
        <dbReference type="RuleBase" id="RU000499"/>
    </source>
</evidence>
<dbReference type="PRINTS" id="PR01011">
    <property type="entry name" value="GLUTPROXDASE"/>
</dbReference>
<dbReference type="PROSITE" id="PS51355">
    <property type="entry name" value="GLUTATHIONE_PEROXID_3"/>
    <property type="match status" value="1"/>
</dbReference>
<evidence type="ECO:0000313" key="8">
    <source>
        <dbReference type="Proteomes" id="UP000190065"/>
    </source>
</evidence>
<dbReference type="PROSITE" id="PS00460">
    <property type="entry name" value="GLUTATHIONE_PEROXID_1"/>
    <property type="match status" value="1"/>
</dbReference>
<dbReference type="SUPFAM" id="SSF52833">
    <property type="entry name" value="Thioredoxin-like"/>
    <property type="match status" value="1"/>
</dbReference>
<proteinExistence type="inferred from homology"/>
<evidence type="ECO:0000313" key="7">
    <source>
        <dbReference type="EMBL" id="SJZ57494.1"/>
    </source>
</evidence>
<evidence type="ECO:0000256" key="1">
    <source>
        <dbReference type="ARBA" id="ARBA00006926"/>
    </source>
</evidence>